<feature type="coiled-coil region" evidence="1">
    <location>
        <begin position="375"/>
        <end position="402"/>
    </location>
</feature>
<evidence type="ECO:0000259" key="3">
    <source>
        <dbReference type="PROSITE" id="PS50057"/>
    </source>
</evidence>
<comment type="caution">
    <text evidence="4">The sequence shown here is derived from an EMBL/GenBank/DDBJ whole genome shotgun (WGS) entry which is preliminary data.</text>
</comment>
<dbReference type="CDD" id="cd13205">
    <property type="entry name" value="FERM_C_fermitin"/>
    <property type="match status" value="1"/>
</dbReference>
<dbReference type="InterPro" id="IPR001849">
    <property type="entry name" value="PH_domain"/>
</dbReference>
<reference evidence="4" key="1">
    <citation type="submission" date="2023-06" db="EMBL/GenBank/DDBJ databases">
        <title>Genomic analysis of the entomopathogenic nematode Steinernema hermaphroditum.</title>
        <authorList>
            <person name="Schwarz E.M."/>
            <person name="Heppert J.K."/>
            <person name="Baniya A."/>
            <person name="Schwartz H.T."/>
            <person name="Tan C.-H."/>
            <person name="Antoshechkin I."/>
            <person name="Sternberg P.W."/>
            <person name="Goodrich-Blair H."/>
            <person name="Dillman A.R."/>
        </authorList>
    </citation>
    <scope>NUCLEOTIDE SEQUENCE</scope>
    <source>
        <strain evidence="4">PS9179</strain>
        <tissue evidence="4">Whole animal</tissue>
    </source>
</reference>
<dbReference type="GO" id="GO:0007160">
    <property type="term" value="P:cell-matrix adhesion"/>
    <property type="evidence" value="ECO:0007669"/>
    <property type="project" value="TreeGrafter"/>
</dbReference>
<dbReference type="InterPro" id="IPR040790">
    <property type="entry name" value="Kindlin_2_N"/>
</dbReference>
<gene>
    <name evidence="4" type="ORF">QR680_013758</name>
</gene>
<dbReference type="PANTHER" id="PTHR16160:SF13">
    <property type="entry name" value="FERMITIN 2-RELATED"/>
    <property type="match status" value="1"/>
</dbReference>
<keyword evidence="1" id="KW-0175">Coiled coil</keyword>
<evidence type="ECO:0000259" key="2">
    <source>
        <dbReference type="PROSITE" id="PS50003"/>
    </source>
</evidence>
<dbReference type="InterPro" id="IPR000299">
    <property type="entry name" value="FERM_domain"/>
</dbReference>
<dbReference type="Gene3D" id="2.30.29.30">
    <property type="entry name" value="Pleckstrin-homology domain (PH domain)/Phosphotyrosine-binding domain (PTB)"/>
    <property type="match status" value="2"/>
</dbReference>
<dbReference type="SUPFAM" id="SSF47031">
    <property type="entry name" value="Second domain of FERM"/>
    <property type="match status" value="1"/>
</dbReference>
<dbReference type="GO" id="GO:0007229">
    <property type="term" value="P:integrin-mediated signaling pathway"/>
    <property type="evidence" value="ECO:0007669"/>
    <property type="project" value="InterPro"/>
</dbReference>
<dbReference type="PANTHER" id="PTHR16160">
    <property type="entry name" value="FERMITIN 2-RELATED"/>
    <property type="match status" value="1"/>
</dbReference>
<proteinExistence type="predicted"/>
<dbReference type="Pfam" id="PF00169">
    <property type="entry name" value="PH"/>
    <property type="match status" value="1"/>
</dbReference>
<dbReference type="AlphaFoldDB" id="A0AA39I8V2"/>
<dbReference type="EMBL" id="JAUCMV010000002">
    <property type="protein sequence ID" value="KAK0418753.1"/>
    <property type="molecule type" value="Genomic_DNA"/>
</dbReference>
<evidence type="ECO:0008006" key="6">
    <source>
        <dbReference type="Google" id="ProtNLM"/>
    </source>
</evidence>
<dbReference type="SMART" id="SM00295">
    <property type="entry name" value="B41"/>
    <property type="match status" value="1"/>
</dbReference>
<organism evidence="4 5">
    <name type="scientific">Steinernema hermaphroditum</name>
    <dbReference type="NCBI Taxonomy" id="289476"/>
    <lineage>
        <taxon>Eukaryota</taxon>
        <taxon>Metazoa</taxon>
        <taxon>Ecdysozoa</taxon>
        <taxon>Nematoda</taxon>
        <taxon>Chromadorea</taxon>
        <taxon>Rhabditida</taxon>
        <taxon>Tylenchina</taxon>
        <taxon>Panagrolaimomorpha</taxon>
        <taxon>Strongyloidoidea</taxon>
        <taxon>Steinernematidae</taxon>
        <taxon>Steinernema</taxon>
    </lineage>
</organism>
<evidence type="ECO:0000313" key="4">
    <source>
        <dbReference type="EMBL" id="KAK0418753.1"/>
    </source>
</evidence>
<evidence type="ECO:0000313" key="5">
    <source>
        <dbReference type="Proteomes" id="UP001175271"/>
    </source>
</evidence>
<dbReference type="CDD" id="cd17095">
    <property type="entry name" value="FERM_F0_kindlins"/>
    <property type="match status" value="1"/>
</dbReference>
<dbReference type="GO" id="GO:0005178">
    <property type="term" value="F:integrin binding"/>
    <property type="evidence" value="ECO:0007669"/>
    <property type="project" value="TreeGrafter"/>
</dbReference>
<dbReference type="Pfam" id="PF00373">
    <property type="entry name" value="FERM_M"/>
    <property type="match status" value="1"/>
</dbReference>
<dbReference type="GO" id="GO:0030055">
    <property type="term" value="C:cell-substrate junction"/>
    <property type="evidence" value="ECO:0007669"/>
    <property type="project" value="TreeGrafter"/>
</dbReference>
<sequence length="718" mass="82038">MAHLVDPASPVGGTWKLPVYVTDLNVRRDVYVRGDQHIGGVMLKLVEQVDDVQRDWSDHALWWPEKCRWLTHTRSTLDQLGITAATYVEFTPMHKMALVQLPDLQEIEVFLDFSANVVRAVQELCRELGIRYSEELHLKRYFSPDALRRGIGSNDSDQPIILGKGEESVGPGTLRRQQPIRASTADLSTGRRHMYPGMLSGTGGMFNAHELGTMPRSGTLPRGCSPGPAAYCGTIGRNPLVPSVSFIEGLENQEYDMKLVHSPRVDSRSDRPVFRPQNYIEKAALNRGWLDSSRSLMEQGISEGELVLLRFRFMTFFDLNNKYDPVRINQLYEQAKGSILLDEFDHTEEEATLFAALQLQATLQRNSPDRDTPEKDDVDLLLDELEQNLDAAAQSRRSDLTQVPELGEYLKYLKPKKLGLKNYKRAYFTFRDLHLSYYQTNDMRSSPLGHFSLKGCEVSPDVSINQQKYQIKLLVPSAEGMSDFILKCDTEHQYAKWMAACKLASRGKSMADSSYQSEVDAIKKLIQMQSGMHSAQNGTSKKSRAPSVQLPDDFNVEEFVSQRYIRRAKSKNSLQNRISDAHRNVKNLSATEAKLQYIRAWEALPEHGNHYFLVKFRNARKPELISVACNRLMRLSMDNGESVKTWRFSAMKKWHVNWEIRHLKIQFEDEDIEFKPLSADCKVVHEFIGGYIFLSMRSKDQNQSLNEELFHKLTGGWA</sequence>
<feature type="domain" description="FERM" evidence="3">
    <location>
        <begin position="240"/>
        <end position="699"/>
    </location>
</feature>
<name>A0AA39I8V2_9BILA</name>
<dbReference type="PROSITE" id="PS50003">
    <property type="entry name" value="PH_DOMAIN"/>
    <property type="match status" value="1"/>
</dbReference>
<dbReference type="InterPro" id="IPR037843">
    <property type="entry name" value="Kindlin/fermitin"/>
</dbReference>
<dbReference type="Proteomes" id="UP001175271">
    <property type="component" value="Unassembled WGS sequence"/>
</dbReference>
<feature type="domain" description="PH" evidence="2">
    <location>
        <begin position="402"/>
        <end position="506"/>
    </location>
</feature>
<dbReference type="SMART" id="SM00233">
    <property type="entry name" value="PH"/>
    <property type="match status" value="1"/>
</dbReference>
<accession>A0AA39I8V2</accession>
<dbReference type="PROSITE" id="PS50057">
    <property type="entry name" value="FERM_3"/>
    <property type="match status" value="1"/>
</dbReference>
<dbReference type="InterPro" id="IPR035963">
    <property type="entry name" value="FERM_2"/>
</dbReference>
<keyword evidence="5" id="KW-1185">Reference proteome</keyword>
<dbReference type="InterPro" id="IPR019748">
    <property type="entry name" value="FERM_central"/>
</dbReference>
<dbReference type="CDD" id="cd14473">
    <property type="entry name" value="FERM_B-lobe"/>
    <property type="match status" value="2"/>
</dbReference>
<protein>
    <recommendedName>
        <fullName evidence="6">PH domain-containing protein</fullName>
    </recommendedName>
</protein>
<dbReference type="InterPro" id="IPR011993">
    <property type="entry name" value="PH-like_dom_sf"/>
</dbReference>
<dbReference type="SUPFAM" id="SSF50729">
    <property type="entry name" value="PH domain-like"/>
    <property type="match status" value="2"/>
</dbReference>
<evidence type="ECO:0000256" key="1">
    <source>
        <dbReference type="SAM" id="Coils"/>
    </source>
</evidence>
<dbReference type="Pfam" id="PF18124">
    <property type="entry name" value="Kindlin_2_N"/>
    <property type="match status" value="1"/>
</dbReference>
<dbReference type="InterPro" id="IPR019749">
    <property type="entry name" value="Band_41_domain"/>
</dbReference>
<dbReference type="Gene3D" id="3.10.20.90">
    <property type="entry name" value="Phosphatidylinositol 3-kinase Catalytic Subunit, Chain A, domain 1"/>
    <property type="match status" value="2"/>
</dbReference>